<dbReference type="InterPro" id="IPR011010">
    <property type="entry name" value="DNA_brk_join_enz"/>
</dbReference>
<gene>
    <name evidence="8" type="ORF">T190423A01A_80032</name>
</gene>
<dbReference type="Gene3D" id="1.10.150.130">
    <property type="match status" value="1"/>
</dbReference>
<keyword evidence="4" id="KW-0233">DNA recombination</keyword>
<dbReference type="Proteomes" id="UP001497527">
    <property type="component" value="Unassembled WGS sequence"/>
</dbReference>
<evidence type="ECO:0000259" key="6">
    <source>
        <dbReference type="PROSITE" id="PS51898"/>
    </source>
</evidence>
<accession>A0ABP1F343</accession>
<sequence>MSKLQNPKNLIPFIDYVPAELRENQTWEIVYYAIDPSEINVSKQLKRKRIRVKPMKNKTERRKYAKRIVQKLNEKLPKGWTPFINEKNVKSFAKLFDTLDIFLNKYNQQLKKGVVRKDTIRAYKSYINNFKQYLISINKEHLFINSFNEDLCRDFLDEIFYERENSAATHNNYLRFIGVFNRWLIKKRYLSVDFTIHIKKIKESEKKRTIIPKEVRDIIFKHIYDYDKGYYHLCKVAFYCLIRRTEMTKLKVNDVILKNGIINIPSYVSKNGKTQMVTIPGELMHSFAKHLKNAKNSDFLFSENFKPGPNQLDPKRISDTWARIRKKLKFSNTYQWYSLKDTGITNYLQLGIPTIDVKNQARHHSITQTEAYIPKTILKAVGNIQYASLNF</sequence>
<feature type="domain" description="Tyr recombinase" evidence="6">
    <location>
        <begin position="206"/>
        <end position="387"/>
    </location>
</feature>
<evidence type="ECO:0000256" key="3">
    <source>
        <dbReference type="ARBA" id="ARBA00023125"/>
    </source>
</evidence>
<reference evidence="8 9" key="1">
    <citation type="submission" date="2024-05" db="EMBL/GenBank/DDBJ databases">
        <authorList>
            <person name="Duchaud E."/>
        </authorList>
    </citation>
    <scope>NUCLEOTIDE SEQUENCE [LARGE SCALE GENOMIC DNA]</scope>
    <source>
        <strain evidence="8">Ena-SAMPLE-TAB-13-05-2024-13:56:06:370-140308</strain>
    </source>
</reference>
<feature type="domain" description="Core-binding (CB)" evidence="7">
    <location>
        <begin position="97"/>
        <end position="185"/>
    </location>
</feature>
<dbReference type="InterPro" id="IPR013762">
    <property type="entry name" value="Integrase-like_cat_sf"/>
</dbReference>
<evidence type="ECO:0000256" key="5">
    <source>
        <dbReference type="PROSITE-ProRule" id="PRU01248"/>
    </source>
</evidence>
<organism evidence="8 9">
    <name type="scientific">Tenacibaculum polynesiense</name>
    <dbReference type="NCBI Taxonomy" id="3137857"/>
    <lineage>
        <taxon>Bacteria</taxon>
        <taxon>Pseudomonadati</taxon>
        <taxon>Bacteroidota</taxon>
        <taxon>Flavobacteriia</taxon>
        <taxon>Flavobacteriales</taxon>
        <taxon>Flavobacteriaceae</taxon>
        <taxon>Tenacibaculum</taxon>
    </lineage>
</organism>
<evidence type="ECO:0000259" key="7">
    <source>
        <dbReference type="PROSITE" id="PS51900"/>
    </source>
</evidence>
<dbReference type="PROSITE" id="PS51900">
    <property type="entry name" value="CB"/>
    <property type="match status" value="1"/>
</dbReference>
<dbReference type="Gene3D" id="1.10.443.10">
    <property type="entry name" value="Intergrase catalytic core"/>
    <property type="match status" value="1"/>
</dbReference>
<dbReference type="InterPro" id="IPR010998">
    <property type="entry name" value="Integrase_recombinase_N"/>
</dbReference>
<dbReference type="Pfam" id="PF00589">
    <property type="entry name" value="Phage_integrase"/>
    <property type="match status" value="1"/>
</dbReference>
<evidence type="ECO:0000313" key="9">
    <source>
        <dbReference type="Proteomes" id="UP001497527"/>
    </source>
</evidence>
<dbReference type="PANTHER" id="PTHR30629">
    <property type="entry name" value="PROPHAGE INTEGRASE"/>
    <property type="match status" value="1"/>
</dbReference>
<dbReference type="InterPro" id="IPR050808">
    <property type="entry name" value="Phage_Integrase"/>
</dbReference>
<dbReference type="CDD" id="cd00397">
    <property type="entry name" value="DNA_BRE_C"/>
    <property type="match status" value="1"/>
</dbReference>
<dbReference type="SUPFAM" id="SSF56349">
    <property type="entry name" value="DNA breaking-rejoining enzymes"/>
    <property type="match status" value="1"/>
</dbReference>
<comment type="similarity">
    <text evidence="1">Belongs to the 'phage' integrase family.</text>
</comment>
<proteinExistence type="inferred from homology"/>
<keyword evidence="2" id="KW-0229">DNA integration</keyword>
<keyword evidence="9" id="KW-1185">Reference proteome</keyword>
<evidence type="ECO:0000256" key="1">
    <source>
        <dbReference type="ARBA" id="ARBA00008857"/>
    </source>
</evidence>
<keyword evidence="3 5" id="KW-0238">DNA-binding</keyword>
<evidence type="ECO:0000256" key="4">
    <source>
        <dbReference type="ARBA" id="ARBA00023172"/>
    </source>
</evidence>
<dbReference type="EMBL" id="CAXJIO010000017">
    <property type="protein sequence ID" value="CAL2104495.1"/>
    <property type="molecule type" value="Genomic_DNA"/>
</dbReference>
<evidence type="ECO:0000256" key="2">
    <source>
        <dbReference type="ARBA" id="ARBA00022908"/>
    </source>
</evidence>
<dbReference type="PROSITE" id="PS51898">
    <property type="entry name" value="TYR_RECOMBINASE"/>
    <property type="match status" value="1"/>
</dbReference>
<dbReference type="PANTHER" id="PTHR30629:SF2">
    <property type="entry name" value="PROPHAGE INTEGRASE INTS-RELATED"/>
    <property type="match status" value="1"/>
</dbReference>
<dbReference type="InterPro" id="IPR044068">
    <property type="entry name" value="CB"/>
</dbReference>
<comment type="caution">
    <text evidence="8">The sequence shown here is derived from an EMBL/GenBank/DDBJ whole genome shotgun (WGS) entry which is preliminary data.</text>
</comment>
<protein>
    <submittedName>
        <fullName evidence="8">Integrase</fullName>
    </submittedName>
</protein>
<name>A0ABP1F343_9FLAO</name>
<dbReference type="RefSeq" id="WP_348718914.1">
    <property type="nucleotide sequence ID" value="NZ_CAXJIO010000017.1"/>
</dbReference>
<evidence type="ECO:0000313" key="8">
    <source>
        <dbReference type="EMBL" id="CAL2104495.1"/>
    </source>
</evidence>
<dbReference type="InterPro" id="IPR002104">
    <property type="entry name" value="Integrase_catalytic"/>
</dbReference>